<gene>
    <name evidence="3" type="ORF">CDQ84_09955</name>
</gene>
<dbReference type="AlphaFoldDB" id="A0A2K2FJA6"/>
<accession>A0A2K2FJA6</accession>
<dbReference type="GO" id="GO:0046961">
    <property type="term" value="F:proton-transporting ATPase activity, rotational mechanism"/>
    <property type="evidence" value="ECO:0007669"/>
    <property type="project" value="InterPro"/>
</dbReference>
<dbReference type="SUPFAM" id="SSF103486">
    <property type="entry name" value="V-type ATP synthase subunit C"/>
    <property type="match status" value="1"/>
</dbReference>
<organism evidence="3 4">
    <name type="scientific">Clostridium thermosuccinogenes</name>
    <dbReference type="NCBI Taxonomy" id="84032"/>
    <lineage>
        <taxon>Bacteria</taxon>
        <taxon>Bacillati</taxon>
        <taxon>Bacillota</taxon>
        <taxon>Clostridia</taxon>
        <taxon>Eubacteriales</taxon>
        <taxon>Clostridiaceae</taxon>
        <taxon>Clostridium</taxon>
    </lineage>
</organism>
<dbReference type="InterPro" id="IPR036079">
    <property type="entry name" value="ATPase_csu/dsu_sf"/>
</dbReference>
<protein>
    <recommendedName>
        <fullName evidence="5">V-type ATP synthase subunit C</fullName>
    </recommendedName>
</protein>
<reference evidence="3 4" key="1">
    <citation type="submission" date="2017-06" db="EMBL/GenBank/DDBJ databases">
        <title>Investigating the central metabolism of Clostridium thermosuccinogenes.</title>
        <authorList>
            <person name="Koendjbiharie J.G."/>
            <person name="van Kranenburg R."/>
        </authorList>
    </citation>
    <scope>NUCLEOTIDE SEQUENCE [LARGE SCALE GENOMIC DNA]</scope>
    <source>
        <strain evidence="3 4">DSM 5806</strain>
    </source>
</reference>
<evidence type="ECO:0000313" key="4">
    <source>
        <dbReference type="Proteomes" id="UP000236151"/>
    </source>
</evidence>
<dbReference type="OrthoDB" id="9816136at2"/>
<dbReference type="Pfam" id="PF01992">
    <property type="entry name" value="vATP-synt_AC39"/>
    <property type="match status" value="1"/>
</dbReference>
<sequence length="349" mass="40846">MIGTIFKYNSSNIKARALFGKLLDSHDYYELLEKRTVQDVAGYLKKNTSYGHLLSDVNEAMVHRGDLEKLFKTSLYEDYIKLFRFLSGKAEEFLKAIFLRYETEDLKMLFRIVYNGEAGEPAKKYLFFLSSFSSLDFKKLTASKSIRDVIDNLKGSEYFKVLSPFWNVDKPISLFDIEMALDLHYFMKISKLKDELLSGADLKSVGDIFGTEVDILNLLMIYRCKKLFHTSRELTFKYVIPYWYHLTREQLVQLSGCRDTDGFKALVEKTKYAGIFDSSEEHLWEVNSMNYLYRIYKRHLRSDVFNIGTTIAYLHLKEIDIRNIITLIEGVRYSLPKDEIRSYLIGISI</sequence>
<keyword evidence="1" id="KW-0813">Transport</keyword>
<keyword evidence="4" id="KW-1185">Reference proteome</keyword>
<dbReference type="KEGG" id="cthd:CDO33_10625"/>
<keyword evidence="2" id="KW-0406">Ion transport</keyword>
<name>A0A2K2FJA6_9CLOT</name>
<dbReference type="Gene3D" id="1.10.132.50">
    <property type="entry name" value="ATP synthase (C/AC39) subunit, domain 3"/>
    <property type="match status" value="3"/>
</dbReference>
<proteinExistence type="predicted"/>
<evidence type="ECO:0008006" key="5">
    <source>
        <dbReference type="Google" id="ProtNLM"/>
    </source>
</evidence>
<dbReference type="InterPro" id="IPR044911">
    <property type="entry name" value="V-type_ATPase_csu/dsu_dom_3"/>
</dbReference>
<evidence type="ECO:0000256" key="1">
    <source>
        <dbReference type="ARBA" id="ARBA00022448"/>
    </source>
</evidence>
<dbReference type="Proteomes" id="UP000236151">
    <property type="component" value="Unassembled WGS sequence"/>
</dbReference>
<dbReference type="InterPro" id="IPR002843">
    <property type="entry name" value="ATPase_V0-cplx_csu/dsu"/>
</dbReference>
<dbReference type="RefSeq" id="WP_103081590.1">
    <property type="nucleotide sequence ID" value="NZ_CP021850.1"/>
</dbReference>
<dbReference type="EMBL" id="NIOJ01000023">
    <property type="protein sequence ID" value="PNT98855.1"/>
    <property type="molecule type" value="Genomic_DNA"/>
</dbReference>
<comment type="caution">
    <text evidence="3">The sequence shown here is derived from an EMBL/GenBank/DDBJ whole genome shotgun (WGS) entry which is preliminary data.</text>
</comment>
<evidence type="ECO:0000313" key="3">
    <source>
        <dbReference type="EMBL" id="PNT98855.1"/>
    </source>
</evidence>
<dbReference type="PANTHER" id="PTHR38682:SF1">
    <property type="entry name" value="V-TYPE ATP SYNTHASE SUBUNIT C"/>
    <property type="match status" value="1"/>
</dbReference>
<evidence type="ECO:0000256" key="2">
    <source>
        <dbReference type="ARBA" id="ARBA00023065"/>
    </source>
</evidence>
<dbReference type="PANTHER" id="PTHR38682">
    <property type="entry name" value="V-TYPE ATP SYNTHASE SUBUNIT C"/>
    <property type="match status" value="1"/>
</dbReference>
<dbReference type="InterPro" id="IPR050873">
    <property type="entry name" value="V-ATPase_V0D/AC39_subunit"/>
</dbReference>